<evidence type="ECO:0000256" key="7">
    <source>
        <dbReference type="ARBA" id="ARBA00022842"/>
    </source>
</evidence>
<dbReference type="GO" id="GO:0046872">
    <property type="term" value="F:metal ion binding"/>
    <property type="evidence" value="ECO:0007669"/>
    <property type="project" value="UniProtKB-KW"/>
</dbReference>
<dbReference type="RefSeq" id="WP_094863320.1">
    <property type="nucleotide sequence ID" value="NZ_NKYE01000007.1"/>
</dbReference>
<dbReference type="GO" id="GO:0008033">
    <property type="term" value="P:tRNA processing"/>
    <property type="evidence" value="ECO:0007669"/>
    <property type="project" value="UniProtKB-KW"/>
</dbReference>
<evidence type="ECO:0000256" key="4">
    <source>
        <dbReference type="ARBA" id="ARBA00022695"/>
    </source>
</evidence>
<reference evidence="9 10" key="1">
    <citation type="submission" date="2017-07" db="EMBL/GenBank/DDBJ databases">
        <title>Amycolatopsis antarcticus sp. nov., isolated from the surface of an Antarcticus brown macroalga.</title>
        <authorList>
            <person name="Wang J."/>
            <person name="Leiva S."/>
            <person name="Huang J."/>
            <person name="Huang Y."/>
        </authorList>
    </citation>
    <scope>NUCLEOTIDE SEQUENCE [LARGE SCALE GENOMIC DNA]</scope>
    <source>
        <strain evidence="9 10">AU-G6</strain>
    </source>
</reference>
<dbReference type="PROSITE" id="PS51831">
    <property type="entry name" value="HD"/>
    <property type="match status" value="1"/>
</dbReference>
<gene>
    <name evidence="9" type="ORF">CFN78_13810</name>
</gene>
<organism evidence="9 10">
    <name type="scientific">Amycolatopsis antarctica</name>
    <dbReference type="NCBI Taxonomy" id="1854586"/>
    <lineage>
        <taxon>Bacteria</taxon>
        <taxon>Bacillati</taxon>
        <taxon>Actinomycetota</taxon>
        <taxon>Actinomycetes</taxon>
        <taxon>Pseudonocardiales</taxon>
        <taxon>Pseudonocardiaceae</taxon>
        <taxon>Amycolatopsis</taxon>
    </lineage>
</organism>
<dbReference type="SMART" id="SM00471">
    <property type="entry name" value="HDc"/>
    <property type="match status" value="1"/>
</dbReference>
<dbReference type="InterPro" id="IPR043519">
    <property type="entry name" value="NT_sf"/>
</dbReference>
<comment type="cofactor">
    <cofactor evidence="1">
        <name>Mg(2+)</name>
        <dbReference type="ChEBI" id="CHEBI:18420"/>
    </cofactor>
</comment>
<dbReference type="GO" id="GO:0016779">
    <property type="term" value="F:nucleotidyltransferase activity"/>
    <property type="evidence" value="ECO:0007669"/>
    <property type="project" value="UniProtKB-KW"/>
</dbReference>
<keyword evidence="10" id="KW-1185">Reference proteome</keyword>
<dbReference type="InterPro" id="IPR003607">
    <property type="entry name" value="HD/PDEase_dom"/>
</dbReference>
<name>A0A263D302_9PSEU</name>
<dbReference type="CDD" id="cd05398">
    <property type="entry name" value="NT_ClassII-CCAase"/>
    <property type="match status" value="1"/>
</dbReference>
<dbReference type="InterPro" id="IPR002646">
    <property type="entry name" value="PolA_pol_head_dom"/>
</dbReference>
<dbReference type="Pfam" id="PF01743">
    <property type="entry name" value="PolyA_pol"/>
    <property type="match status" value="1"/>
</dbReference>
<evidence type="ECO:0000256" key="1">
    <source>
        <dbReference type="ARBA" id="ARBA00001946"/>
    </source>
</evidence>
<comment type="caution">
    <text evidence="9">The sequence shown here is derived from an EMBL/GenBank/DDBJ whole genome shotgun (WGS) entry which is preliminary data.</text>
</comment>
<evidence type="ECO:0000313" key="9">
    <source>
        <dbReference type="EMBL" id="OZM72843.1"/>
    </source>
</evidence>
<sequence>MNERDAKQNAVAELMRIWPVTGELTERFAAAGHRLFLVGGSVRDALLGRLSSDLDFTTDARPDRVLRIVGGWADAVWETGIAFGTVGVTKDGATLEITTFRADSYDRVGRNPEVTFGDTVEGDLLRRDFTSNAMAIELSSQTFVDPHDGLDAVAKRVLDTPATPQESFADDPLRMLRACRFVAQLRFEPAPRVVEAMTAMSAEITRITAERVQAELSKLITGADPLAGIRLMVDTGLAEHVLPEVPGMRLAIDEHHQHKDVYEHSLTVLRQAIDLERRDDPDAGPDLVLRLAALLHDIGKPDTREFQSGGGVSFHHHEVVGAKMTRKRLKALKYPKDVISDVSQLVFLHLRFHGYGNGEWTDSAVRRYVTDAGDLLPRLHKLVRADCTTRNKRKANALQRTYDDLEARIARIAEQEDLARVRPDLDGNEIMKLLGVPPGPQVGRAWSFLKELRLDRGPLDYDEAVRELRKWAAEEGITAAPGS</sequence>
<dbReference type="FunFam" id="1.10.3090.10:FF:000002">
    <property type="entry name" value="CCA tRNA nucleotidyltransferase"/>
    <property type="match status" value="1"/>
</dbReference>
<dbReference type="InParanoid" id="A0A263D302"/>
<dbReference type="InterPro" id="IPR006675">
    <property type="entry name" value="HDIG_dom"/>
</dbReference>
<evidence type="ECO:0000256" key="6">
    <source>
        <dbReference type="ARBA" id="ARBA00022741"/>
    </source>
</evidence>
<evidence type="ECO:0000256" key="2">
    <source>
        <dbReference type="ARBA" id="ARBA00022679"/>
    </source>
</evidence>
<evidence type="ECO:0000313" key="10">
    <source>
        <dbReference type="Proteomes" id="UP000242444"/>
    </source>
</evidence>
<dbReference type="GO" id="GO:0000166">
    <property type="term" value="F:nucleotide binding"/>
    <property type="evidence" value="ECO:0007669"/>
    <property type="project" value="UniProtKB-KW"/>
</dbReference>
<dbReference type="Proteomes" id="UP000242444">
    <property type="component" value="Unassembled WGS sequence"/>
</dbReference>
<dbReference type="EMBL" id="NKYE01000007">
    <property type="protein sequence ID" value="OZM72843.1"/>
    <property type="molecule type" value="Genomic_DNA"/>
</dbReference>
<dbReference type="GO" id="GO:0000049">
    <property type="term" value="F:tRNA binding"/>
    <property type="evidence" value="ECO:0007669"/>
    <property type="project" value="TreeGrafter"/>
</dbReference>
<dbReference type="InterPro" id="IPR032828">
    <property type="entry name" value="PolyA_RNA-bd"/>
</dbReference>
<evidence type="ECO:0000256" key="5">
    <source>
        <dbReference type="ARBA" id="ARBA00022723"/>
    </source>
</evidence>
<keyword evidence="5" id="KW-0479">Metal-binding</keyword>
<dbReference type="InterPro" id="IPR014065">
    <property type="entry name" value="tRNA_adenylyltransferase"/>
</dbReference>
<dbReference type="Gene3D" id="1.10.3090.10">
    <property type="entry name" value="cca-adding enzyme, domain 2"/>
    <property type="match status" value="1"/>
</dbReference>
<dbReference type="OrthoDB" id="9805698at2"/>
<keyword evidence="6" id="KW-0547">Nucleotide-binding</keyword>
<dbReference type="CDD" id="cd00077">
    <property type="entry name" value="HDc"/>
    <property type="match status" value="1"/>
</dbReference>
<evidence type="ECO:0000259" key="8">
    <source>
        <dbReference type="PROSITE" id="PS51831"/>
    </source>
</evidence>
<dbReference type="Gene3D" id="3.30.460.10">
    <property type="entry name" value="Beta Polymerase, domain 2"/>
    <property type="match status" value="1"/>
</dbReference>
<dbReference type="NCBIfam" id="TIGR00277">
    <property type="entry name" value="HDIG"/>
    <property type="match status" value="1"/>
</dbReference>
<dbReference type="SUPFAM" id="SSF81301">
    <property type="entry name" value="Nucleotidyltransferase"/>
    <property type="match status" value="1"/>
</dbReference>
<keyword evidence="4" id="KW-0548">Nucleotidyltransferase</keyword>
<dbReference type="Pfam" id="PF01966">
    <property type="entry name" value="HD"/>
    <property type="match status" value="1"/>
</dbReference>
<dbReference type="SUPFAM" id="SSF81891">
    <property type="entry name" value="Poly A polymerase C-terminal region-like"/>
    <property type="match status" value="1"/>
</dbReference>
<dbReference type="Pfam" id="PF12627">
    <property type="entry name" value="PolyA_pol_RNAbd"/>
    <property type="match status" value="1"/>
</dbReference>
<keyword evidence="2 9" id="KW-0808">Transferase</keyword>
<dbReference type="PANTHER" id="PTHR46173">
    <property type="entry name" value="CCA TRNA NUCLEOTIDYLTRANSFERASE 1, MITOCHONDRIAL"/>
    <property type="match status" value="1"/>
</dbReference>
<dbReference type="InterPro" id="IPR050264">
    <property type="entry name" value="Bact_CCA-adding_enz_type3_sf"/>
</dbReference>
<accession>A0A263D302</accession>
<proteinExistence type="predicted"/>
<keyword evidence="7" id="KW-0460">Magnesium</keyword>
<dbReference type="FunCoup" id="A0A263D302">
    <property type="interactions" value="206"/>
</dbReference>
<dbReference type="InterPro" id="IPR006674">
    <property type="entry name" value="HD_domain"/>
</dbReference>
<dbReference type="AlphaFoldDB" id="A0A263D302"/>
<evidence type="ECO:0000256" key="3">
    <source>
        <dbReference type="ARBA" id="ARBA00022694"/>
    </source>
</evidence>
<feature type="domain" description="HD" evidence="8">
    <location>
        <begin position="261"/>
        <end position="419"/>
    </location>
</feature>
<keyword evidence="3" id="KW-0819">tRNA processing</keyword>
<dbReference type="NCBIfam" id="TIGR02692">
    <property type="entry name" value="tRNA_CCA_actino"/>
    <property type="match status" value="1"/>
</dbReference>
<dbReference type="PANTHER" id="PTHR46173:SF1">
    <property type="entry name" value="CCA TRNA NUCLEOTIDYLTRANSFERASE 1, MITOCHONDRIAL"/>
    <property type="match status" value="1"/>
</dbReference>
<protein>
    <submittedName>
        <fullName evidence="9">CCA tRNA nucleotidyltransferase</fullName>
    </submittedName>
</protein>